<evidence type="ECO:0000313" key="4">
    <source>
        <dbReference type="Proteomes" id="UP000189545"/>
    </source>
</evidence>
<protein>
    <submittedName>
        <fullName evidence="3">Alginate export</fullName>
    </submittedName>
</protein>
<keyword evidence="1" id="KW-0732">Signal</keyword>
<dbReference type="SUPFAM" id="SSF56935">
    <property type="entry name" value="Porins"/>
    <property type="match status" value="1"/>
</dbReference>
<name>A0A1S6HP74_9GAMM</name>
<accession>A0A1S6HP74</accession>
<dbReference type="KEGG" id="spsw:Sps_02162"/>
<dbReference type="InterPro" id="IPR023614">
    <property type="entry name" value="Porin_dom_sf"/>
</dbReference>
<dbReference type="EMBL" id="CP014782">
    <property type="protein sequence ID" value="AQS37320.1"/>
    <property type="molecule type" value="Genomic_DNA"/>
</dbReference>
<gene>
    <name evidence="3" type="ORF">Sps_02162</name>
</gene>
<dbReference type="InterPro" id="IPR025388">
    <property type="entry name" value="Alginate_export_dom"/>
</dbReference>
<proteinExistence type="predicted"/>
<feature type="chain" id="PRO_5012277916" evidence="1">
    <location>
        <begin position="21"/>
        <end position="396"/>
    </location>
</feature>
<feature type="signal peptide" evidence="1">
    <location>
        <begin position="1"/>
        <end position="20"/>
    </location>
</feature>
<evidence type="ECO:0000256" key="1">
    <source>
        <dbReference type="SAM" id="SignalP"/>
    </source>
</evidence>
<dbReference type="Proteomes" id="UP000189545">
    <property type="component" value="Chromosome"/>
</dbReference>
<dbReference type="STRING" id="225848.Sps_02162"/>
<reference evidence="3 4" key="1">
    <citation type="submission" date="2016-03" db="EMBL/GenBank/DDBJ databases">
        <title>Complete genome sequence of Shewanella psychrophila WP2, a deep sea bacterium isolated from west Pacific sediment.</title>
        <authorList>
            <person name="Xu G."/>
            <person name="Jian H."/>
        </authorList>
    </citation>
    <scope>NUCLEOTIDE SEQUENCE [LARGE SCALE GENOMIC DNA]</scope>
    <source>
        <strain evidence="3 4">WP2</strain>
    </source>
</reference>
<dbReference type="Gene3D" id="2.40.160.10">
    <property type="entry name" value="Porin"/>
    <property type="match status" value="1"/>
</dbReference>
<evidence type="ECO:0000313" key="3">
    <source>
        <dbReference type="EMBL" id="AQS37320.1"/>
    </source>
</evidence>
<dbReference type="RefSeq" id="WP_077752502.1">
    <property type="nucleotide sequence ID" value="NZ_CP014782.1"/>
</dbReference>
<organism evidence="3 4">
    <name type="scientific">Shewanella psychrophila</name>
    <dbReference type="NCBI Taxonomy" id="225848"/>
    <lineage>
        <taxon>Bacteria</taxon>
        <taxon>Pseudomonadati</taxon>
        <taxon>Pseudomonadota</taxon>
        <taxon>Gammaproteobacteria</taxon>
        <taxon>Alteromonadales</taxon>
        <taxon>Shewanellaceae</taxon>
        <taxon>Shewanella</taxon>
    </lineage>
</organism>
<dbReference type="Pfam" id="PF13372">
    <property type="entry name" value="Alginate_exp"/>
    <property type="match status" value="1"/>
</dbReference>
<dbReference type="OrthoDB" id="9767539at2"/>
<evidence type="ECO:0000259" key="2">
    <source>
        <dbReference type="Pfam" id="PF13372"/>
    </source>
</evidence>
<feature type="domain" description="Alginate export" evidence="2">
    <location>
        <begin position="39"/>
        <end position="271"/>
    </location>
</feature>
<sequence length="396" mass="43903">MKVRALTLAILASLSASAVATDSVDPLKKAFIDDSKINLQFRLRYEDADVDTVDNQNQTTLRTRLTYQTGDIYKLFALTEVDDVRSTDNEPLIGDYEYTQINQAFIGYRGPAETLVKYGRQRILLDNQRFVGGVGFRQNEQTYDAFSVKNTAIENLTAYYSYINNVNRIFSEDSGKDEHKNKTSLLNVNYKASEIANITGYAYLIDNMDVAAFSSDTYGIRATGKLKLDAVKLSYEAEYAQQSEGENNPTSYTANYYKLGAGVGFEGFGAKIGYEVLGSDDGNAGFITPLATLHAFNGWTDKFLFGGMGNWENGLVDAHVVLTAKVAGLKLLAKYHKFDSDYGDIDMGKEWGIAATYPFAEHYDVGVKYASFSGADAGYGFSNDTDKLWLTLQAKY</sequence>
<dbReference type="AlphaFoldDB" id="A0A1S6HP74"/>
<keyword evidence="4" id="KW-1185">Reference proteome</keyword>